<name>A0A0M4SKW0_9NOSO</name>
<dbReference type="AlphaFoldDB" id="A0A0M4SKW0"/>
<dbReference type="GO" id="GO:0043531">
    <property type="term" value="F:ADP binding"/>
    <property type="evidence" value="ECO:0007669"/>
    <property type="project" value="InterPro"/>
</dbReference>
<dbReference type="Proteomes" id="UP000062645">
    <property type="component" value="Chromosome"/>
</dbReference>
<sequence length="492" mass="55879">MSNSLKASTTGLAIVDKARKRLGWTKTSTARWWQDAHTSRASLRRFWQGDRIQQEIFIAICQAVGINDWQSIAEILDADFEEVSTQYLDWDEAPDVESFYGRNQELTKLEQWIVGNRCKLIIITGMAGIGKTSLALALADCLQLKFDGLIWKTLHFAPSLVLLLDGLLHTFKQTPVDDFSQDTAKLIHHLQQRRCLLILDGLDESEKHYHQFIQQLSRAHHQSCIILTSREQPNIIESNSKTVRSLTLTGLPKAAAVELLQARGFTGKEIGLSPLIQLYRGNPLALKLVTPLIQSVFGKNIAAFLSQNTIVIGDRLRAILKQQFEQLSDLEQDILYWLAIWQQPISFSRLQTHLLISLDPATVLDAIVSLERRSLLEKWICSDAPAFTLQPMVMKIVTDELVERGTQEIIQVMQSQDIADFKILRTHWLLRPGSDDIVGDRILHQLQEKLWQIYRANLVQNLQQILLLLNDKSPLAIGYIACNITTIINRLG</sequence>
<protein>
    <submittedName>
        <fullName evidence="2">Cytochrome C</fullName>
    </submittedName>
</protein>
<dbReference type="PANTHER" id="PTHR47691:SF3">
    <property type="entry name" value="HTH-TYPE TRANSCRIPTIONAL REGULATOR RV0890C-RELATED"/>
    <property type="match status" value="1"/>
</dbReference>
<evidence type="ECO:0000313" key="2">
    <source>
        <dbReference type="EMBL" id="ALF53460.1"/>
    </source>
</evidence>
<dbReference type="OrthoDB" id="475595at2"/>
<dbReference type="InterPro" id="IPR027417">
    <property type="entry name" value="P-loop_NTPase"/>
</dbReference>
<reference evidence="3" key="1">
    <citation type="submission" date="2015-07" db="EMBL/GenBank/DDBJ databases">
        <title>Genome Of Nitrogen-Fixing Cyanobacterium Nostoc piscinale CENA21 From Solimoes/Amazon River Floodplain Sediments And Comparative Genomics To Uncover Biosynthetic Natural Products Potential.</title>
        <authorList>
            <person name="Leao T.F."/>
            <person name="Leao P.N."/>
            <person name="Guimaraes P.I."/>
            <person name="de Melo A.G.C."/>
            <person name="Ramos R.T.J."/>
            <person name="Silva A."/>
            <person name="Fiore M.F."/>
            <person name="Schneider M.P.C."/>
        </authorList>
    </citation>
    <scope>NUCLEOTIDE SEQUENCE [LARGE SCALE GENOMIC DNA]</scope>
    <source>
        <strain evidence="3">CENA21</strain>
    </source>
</reference>
<dbReference type="SUPFAM" id="SSF52540">
    <property type="entry name" value="P-loop containing nucleoside triphosphate hydrolases"/>
    <property type="match status" value="1"/>
</dbReference>
<proteinExistence type="predicted"/>
<reference evidence="2 3" key="2">
    <citation type="journal article" date="2016" name="Genome Announc.">
        <title>Draft Genome Sequence of the N2-Fixing Cyanobacterium Nostoc piscinale CENA21, Isolated from the Brazilian Amazon Floodplain.</title>
        <authorList>
            <person name="Leao T."/>
            <person name="Guimaraes P.I."/>
            <person name="de Melo A.G."/>
            <person name="Ramos R.T."/>
            <person name="Leao P.N."/>
            <person name="Silva A."/>
            <person name="Fiore M.F."/>
            <person name="Schneider M.P."/>
        </authorList>
    </citation>
    <scope>NUCLEOTIDE SEQUENCE [LARGE SCALE GENOMIC DNA]</scope>
    <source>
        <strain evidence="2 3">CENA21</strain>
    </source>
</reference>
<feature type="domain" description="NB-ARC" evidence="1">
    <location>
        <begin position="103"/>
        <end position="267"/>
    </location>
</feature>
<dbReference type="PRINTS" id="PR00364">
    <property type="entry name" value="DISEASERSIST"/>
</dbReference>
<dbReference type="PANTHER" id="PTHR47691">
    <property type="entry name" value="REGULATOR-RELATED"/>
    <property type="match status" value="1"/>
</dbReference>
<evidence type="ECO:0000313" key="3">
    <source>
        <dbReference type="Proteomes" id="UP000062645"/>
    </source>
</evidence>
<dbReference type="InterPro" id="IPR002182">
    <property type="entry name" value="NB-ARC"/>
</dbReference>
<dbReference type="Gene3D" id="3.40.50.300">
    <property type="entry name" value="P-loop containing nucleotide triphosphate hydrolases"/>
    <property type="match status" value="1"/>
</dbReference>
<keyword evidence="3" id="KW-1185">Reference proteome</keyword>
<dbReference type="RefSeq" id="WP_062292689.1">
    <property type="nucleotide sequence ID" value="NZ_CP012036.1"/>
</dbReference>
<dbReference type="EMBL" id="CP012036">
    <property type="protein sequence ID" value="ALF53460.1"/>
    <property type="molecule type" value="Genomic_DNA"/>
</dbReference>
<dbReference type="PATRIC" id="fig|224013.5.peg.3007"/>
<accession>A0A0M4SKW0</accession>
<dbReference type="STRING" id="224013.ACX27_12415"/>
<dbReference type="Pfam" id="PF00931">
    <property type="entry name" value="NB-ARC"/>
    <property type="match status" value="1"/>
</dbReference>
<organism evidence="2 3">
    <name type="scientific">Nostoc piscinale CENA21</name>
    <dbReference type="NCBI Taxonomy" id="224013"/>
    <lineage>
        <taxon>Bacteria</taxon>
        <taxon>Bacillati</taxon>
        <taxon>Cyanobacteriota</taxon>
        <taxon>Cyanophyceae</taxon>
        <taxon>Nostocales</taxon>
        <taxon>Nostocaceae</taxon>
        <taxon>Nostoc</taxon>
    </lineage>
</organism>
<dbReference type="KEGG" id="npz:ACX27_12415"/>
<gene>
    <name evidence="2" type="ORF">ACX27_12415</name>
</gene>
<evidence type="ECO:0000259" key="1">
    <source>
        <dbReference type="Pfam" id="PF00931"/>
    </source>
</evidence>